<dbReference type="AlphaFoldDB" id="A0A8J7Q7I9"/>
<dbReference type="InterPro" id="IPR023343">
    <property type="entry name" value="Penicillin_amidase_dom1"/>
</dbReference>
<dbReference type="PANTHER" id="PTHR34218">
    <property type="entry name" value="PEPTIDASE S45 PENICILLIN AMIDASE"/>
    <property type="match status" value="1"/>
</dbReference>
<name>A0A8J7Q7I9_9BACT</name>
<keyword evidence="5" id="KW-0106">Calcium</keyword>
<dbReference type="GO" id="GO:0017000">
    <property type="term" value="P:antibiotic biosynthetic process"/>
    <property type="evidence" value="ECO:0007669"/>
    <property type="project" value="InterPro"/>
</dbReference>
<sequence length="812" mass="90379">MSTESPSVAASPPAKRRRWLRRLLLPLLSLVVLIVAVVLFAVSLVRGSLPDLDGTLVVAGLEQPVTILRDDQGVPTIEAQSRADALFALGFLHGQERFFQMDLLRRSAGGRLSELFGAAALKRDRSMRRHQFHATVAQVVRDAPREQRELLEVYAQGVNRGLAELDQVPFEYLLLRVEPQPWRVEDSLMTLATMFVQLQGGYDRAEYSRGVLHHTMGPEMTAFVAQWGSRWDAANLGEPYQPPAPPAPEVVNLRRQASLTPPPRRYEDEVASLIGSNNWAVGGALTQHGRALVADDMHLGIDVPNTWYRADLTWPASDAPDGRRRVTGVSLPGTPAIIAGSNGEVAWGFTNSYGDWTDLVVVEPAPGDETHYLTPDGPRAFDEVVAEIPVKGGEPETFRFQTTLWGPIVGEDHLKRKLALRWVGHEARALNMNLLGLMNAPNAEQALAVAKTVGIPAQNMVLGDKDGAVAWTIAGQIPRKFGDVGWIPQSWADGSRGWDGWLPPEDYPVILRPDHHRIWTANARVLDMEQQKRLLGNGSYALGPRAAQIRDRLFEKETFTEADLFAIQRDHEARYHAEWRAFLLAQLDEAALADSPMRAEYRELIEQWSGFADPEDVGYYLVRAFRVAVVDQVSHTLTAPAKAADEKFSVNVFRQRDGMVWTLLQAEPLHLLPAEFASWRDYNLSIIDAEIARLTQDDEALSAHTWGRHNRVQIQHPFSSFMPRLASWLDMPEIPLKGDSNMPLVQRGKHGASQRMVVAPGLEAQGIMQMPGGQSGHPLSPYYRAGHEAWAHGEITPFLPGPTRHRLNLMPD</sequence>
<keyword evidence="2" id="KW-0378">Hydrolase</keyword>
<feature type="active site" description="Nucleophile" evidence="4">
    <location>
        <position position="276"/>
    </location>
</feature>
<evidence type="ECO:0000256" key="4">
    <source>
        <dbReference type="PIRSR" id="PIRSR001227-1"/>
    </source>
</evidence>
<evidence type="ECO:0000256" key="2">
    <source>
        <dbReference type="ARBA" id="ARBA00022801"/>
    </source>
</evidence>
<dbReference type="InterPro" id="IPR002692">
    <property type="entry name" value="S45"/>
</dbReference>
<keyword evidence="6" id="KW-0812">Transmembrane</keyword>
<dbReference type="Gene3D" id="1.10.1400.10">
    <property type="match status" value="1"/>
</dbReference>
<dbReference type="CDD" id="cd03747">
    <property type="entry name" value="Ntn_PGA_like"/>
    <property type="match status" value="1"/>
</dbReference>
<dbReference type="InterPro" id="IPR043146">
    <property type="entry name" value="Penicillin_amidase_N_B-knob"/>
</dbReference>
<keyword evidence="5" id="KW-0479">Metal-binding</keyword>
<comment type="similarity">
    <text evidence="1">Belongs to the peptidase S45 family.</text>
</comment>
<feature type="transmembrane region" description="Helical" evidence="6">
    <location>
        <begin position="23"/>
        <end position="45"/>
    </location>
</feature>
<dbReference type="InterPro" id="IPR043147">
    <property type="entry name" value="Penicillin_amidase_A-knob"/>
</dbReference>
<gene>
    <name evidence="7" type="ORF">J3U88_07320</name>
</gene>
<dbReference type="EMBL" id="JAFREP010000005">
    <property type="protein sequence ID" value="MBO1318259.1"/>
    <property type="molecule type" value="Genomic_DNA"/>
</dbReference>
<evidence type="ECO:0000313" key="8">
    <source>
        <dbReference type="Proteomes" id="UP000664417"/>
    </source>
</evidence>
<dbReference type="PIRSF" id="PIRSF001227">
    <property type="entry name" value="Pen_acylase"/>
    <property type="match status" value="1"/>
</dbReference>
<keyword evidence="6" id="KW-0472">Membrane</keyword>
<comment type="cofactor">
    <cofactor evidence="5">
        <name>Ca(2+)</name>
        <dbReference type="ChEBI" id="CHEBI:29108"/>
    </cofactor>
    <text evidence="5">Binds 1 Ca(2+) ion per dimer.</text>
</comment>
<keyword evidence="8" id="KW-1185">Reference proteome</keyword>
<dbReference type="InterPro" id="IPR029055">
    <property type="entry name" value="Ntn_hydrolases_N"/>
</dbReference>
<keyword evidence="3" id="KW-0865">Zymogen</keyword>
<dbReference type="Pfam" id="PF01804">
    <property type="entry name" value="Penicil_amidase"/>
    <property type="match status" value="1"/>
</dbReference>
<dbReference type="Gene3D" id="1.10.439.10">
    <property type="entry name" value="Penicillin Amidohydrolase, domain 1"/>
    <property type="match status" value="1"/>
</dbReference>
<feature type="binding site" evidence="5">
    <location>
        <position position="358"/>
    </location>
    <ligand>
        <name>Ca(2+)</name>
        <dbReference type="ChEBI" id="CHEBI:29108"/>
    </ligand>
</feature>
<evidence type="ECO:0000256" key="3">
    <source>
        <dbReference type="ARBA" id="ARBA00023145"/>
    </source>
</evidence>
<dbReference type="GO" id="GO:0016811">
    <property type="term" value="F:hydrolase activity, acting on carbon-nitrogen (but not peptide) bonds, in linear amides"/>
    <property type="evidence" value="ECO:0007669"/>
    <property type="project" value="InterPro"/>
</dbReference>
<dbReference type="PANTHER" id="PTHR34218:SF4">
    <property type="entry name" value="ACYL-HOMOSERINE LACTONE ACYLASE QUIP"/>
    <property type="match status" value="1"/>
</dbReference>
<keyword evidence="6" id="KW-1133">Transmembrane helix</keyword>
<accession>A0A8J7Q7I9</accession>
<evidence type="ECO:0000256" key="1">
    <source>
        <dbReference type="ARBA" id="ARBA00006586"/>
    </source>
</evidence>
<comment type="caution">
    <text evidence="7">The sequence shown here is derived from an EMBL/GenBank/DDBJ whole genome shotgun (WGS) entry which is preliminary data.</text>
</comment>
<reference evidence="7" key="1">
    <citation type="submission" date="2021-03" db="EMBL/GenBank/DDBJ databases">
        <authorList>
            <person name="Wang G."/>
        </authorList>
    </citation>
    <scope>NUCLEOTIDE SEQUENCE</scope>
    <source>
        <strain evidence="7">KCTC 12899</strain>
    </source>
</reference>
<dbReference type="Gene3D" id="3.60.20.10">
    <property type="entry name" value="Glutamine Phosphoribosylpyrophosphate, subunit 1, domain 1"/>
    <property type="match status" value="1"/>
</dbReference>
<organism evidence="7 8">
    <name type="scientific">Acanthopleuribacter pedis</name>
    <dbReference type="NCBI Taxonomy" id="442870"/>
    <lineage>
        <taxon>Bacteria</taxon>
        <taxon>Pseudomonadati</taxon>
        <taxon>Acidobacteriota</taxon>
        <taxon>Holophagae</taxon>
        <taxon>Acanthopleuribacterales</taxon>
        <taxon>Acanthopleuribacteraceae</taxon>
        <taxon>Acanthopleuribacter</taxon>
    </lineage>
</organism>
<feature type="binding site" evidence="5">
    <location>
        <position position="206"/>
    </location>
    <ligand>
        <name>Ca(2+)</name>
        <dbReference type="ChEBI" id="CHEBI:29108"/>
    </ligand>
</feature>
<evidence type="ECO:0000256" key="5">
    <source>
        <dbReference type="PIRSR" id="PIRSR001227-2"/>
    </source>
</evidence>
<dbReference type="GO" id="GO:0046872">
    <property type="term" value="F:metal ion binding"/>
    <property type="evidence" value="ECO:0007669"/>
    <property type="project" value="UniProtKB-KW"/>
</dbReference>
<proteinExistence type="inferred from homology"/>
<dbReference type="SUPFAM" id="SSF56235">
    <property type="entry name" value="N-terminal nucleophile aminohydrolases (Ntn hydrolases)"/>
    <property type="match status" value="1"/>
</dbReference>
<evidence type="ECO:0000256" key="6">
    <source>
        <dbReference type="SAM" id="Phobius"/>
    </source>
</evidence>
<evidence type="ECO:0000313" key="7">
    <source>
        <dbReference type="EMBL" id="MBO1318259.1"/>
    </source>
</evidence>
<dbReference type="RefSeq" id="WP_207857928.1">
    <property type="nucleotide sequence ID" value="NZ_JAFREP010000005.1"/>
</dbReference>
<dbReference type="InterPro" id="IPR014395">
    <property type="entry name" value="Pen/GL7ACA/AHL_acylase"/>
</dbReference>
<dbReference type="Gene3D" id="2.30.120.10">
    <property type="match status" value="1"/>
</dbReference>
<feature type="binding site" evidence="5">
    <location>
        <position position="355"/>
    </location>
    <ligand>
        <name>Ca(2+)</name>
        <dbReference type="ChEBI" id="CHEBI:29108"/>
    </ligand>
</feature>
<protein>
    <submittedName>
        <fullName evidence="7">Penicillin acylase family protein</fullName>
    </submittedName>
</protein>
<dbReference type="Proteomes" id="UP000664417">
    <property type="component" value="Unassembled WGS sequence"/>
</dbReference>